<name>A0A8I0L2X6_XANCI</name>
<dbReference type="SUPFAM" id="SSF49899">
    <property type="entry name" value="Concanavalin A-like lectins/glucanases"/>
    <property type="match status" value="1"/>
</dbReference>
<organism evidence="2 3">
    <name type="scientific">Xanthomonas citri pv. citri</name>
    <dbReference type="NCBI Taxonomy" id="611301"/>
    <lineage>
        <taxon>Bacteria</taxon>
        <taxon>Pseudomonadati</taxon>
        <taxon>Pseudomonadota</taxon>
        <taxon>Gammaproteobacteria</taxon>
        <taxon>Lysobacterales</taxon>
        <taxon>Lysobacteraceae</taxon>
        <taxon>Xanthomonas</taxon>
    </lineage>
</organism>
<dbReference type="Gene3D" id="2.60.120.560">
    <property type="entry name" value="Exo-inulinase, domain 1"/>
    <property type="match status" value="1"/>
</dbReference>
<proteinExistence type="predicted"/>
<comment type="caution">
    <text evidence="2">The sequence shown here is derived from an EMBL/GenBank/DDBJ whole genome shotgun (WGS) entry which is preliminary data.</text>
</comment>
<sequence>EQSTVYSRQALTAAKPHIVSRREHQLEVKATFYPCDAKRFGFTLCKNPDNSEYSLIYYDVEKEELIVDQTHSSLRAHIP</sequence>
<dbReference type="InterPro" id="IPR013189">
    <property type="entry name" value="Glyco_hydro_32_C"/>
</dbReference>
<reference evidence="2" key="1">
    <citation type="submission" date="2020-01" db="EMBL/GenBank/DDBJ databases">
        <authorList>
            <person name="Richard D."/>
        </authorList>
    </citation>
    <scope>NUCLEOTIDE SEQUENCE</scope>
    <source>
        <strain evidence="2">JP541</strain>
    </source>
</reference>
<dbReference type="Pfam" id="PF08244">
    <property type="entry name" value="Glyco_hydro_32C"/>
    <property type="match status" value="1"/>
</dbReference>
<feature type="domain" description="Glycosyl hydrolase family 32 C-terminal" evidence="1">
    <location>
        <begin position="12"/>
        <end position="73"/>
    </location>
</feature>
<dbReference type="AlphaFoldDB" id="A0A8I0L2X6"/>
<dbReference type="InterPro" id="IPR013320">
    <property type="entry name" value="ConA-like_dom_sf"/>
</dbReference>
<feature type="non-terminal residue" evidence="2">
    <location>
        <position position="79"/>
    </location>
</feature>
<dbReference type="Proteomes" id="UP000653002">
    <property type="component" value="Unassembled WGS sequence"/>
</dbReference>
<gene>
    <name evidence="2" type="ORF">GUH15_07585</name>
</gene>
<evidence type="ECO:0000313" key="3">
    <source>
        <dbReference type="Proteomes" id="UP000653002"/>
    </source>
</evidence>
<feature type="non-terminal residue" evidence="2">
    <location>
        <position position="1"/>
    </location>
</feature>
<accession>A0A8I0L2X6</accession>
<keyword evidence="2" id="KW-0378">Hydrolase</keyword>
<evidence type="ECO:0000259" key="1">
    <source>
        <dbReference type="Pfam" id="PF08244"/>
    </source>
</evidence>
<evidence type="ECO:0000313" key="2">
    <source>
        <dbReference type="EMBL" id="MBD4335919.1"/>
    </source>
</evidence>
<dbReference type="GO" id="GO:0016787">
    <property type="term" value="F:hydrolase activity"/>
    <property type="evidence" value="ECO:0007669"/>
    <property type="project" value="UniProtKB-KW"/>
</dbReference>
<dbReference type="EMBL" id="JAABFR010000488">
    <property type="protein sequence ID" value="MBD4335919.1"/>
    <property type="molecule type" value="Genomic_DNA"/>
</dbReference>
<protein>
    <submittedName>
        <fullName evidence="2">Glycoside hydrolase family 32 protein</fullName>
    </submittedName>
</protein>